<evidence type="ECO:0000256" key="8">
    <source>
        <dbReference type="ARBA" id="ARBA00022824"/>
    </source>
</evidence>
<keyword evidence="8" id="KW-0256">Endoplasmic reticulum</keyword>
<dbReference type="GO" id="GO:0005789">
    <property type="term" value="C:endoplasmic reticulum membrane"/>
    <property type="evidence" value="ECO:0007669"/>
    <property type="project" value="UniProtKB-SubCell"/>
</dbReference>
<feature type="region of interest" description="Disordered" evidence="12">
    <location>
        <begin position="105"/>
        <end position="243"/>
    </location>
</feature>
<dbReference type="Proteomes" id="UP000823399">
    <property type="component" value="Unassembled WGS sequence"/>
</dbReference>
<dbReference type="SMART" id="SM00387">
    <property type="entry name" value="HATPase_c"/>
    <property type="match status" value="1"/>
</dbReference>
<dbReference type="GO" id="GO:0000155">
    <property type="term" value="F:phosphorelay sensor kinase activity"/>
    <property type="evidence" value="ECO:0007669"/>
    <property type="project" value="InterPro"/>
</dbReference>
<dbReference type="Pfam" id="PF00072">
    <property type="entry name" value="Response_reg"/>
    <property type="match status" value="1"/>
</dbReference>
<dbReference type="CDD" id="cd00082">
    <property type="entry name" value="HisKA"/>
    <property type="match status" value="1"/>
</dbReference>
<dbReference type="PANTHER" id="PTHR13205:SF15">
    <property type="entry name" value="DOLICHOL KINASE"/>
    <property type="match status" value="1"/>
</dbReference>
<evidence type="ECO:0000256" key="3">
    <source>
        <dbReference type="ARBA" id="ARBA00012132"/>
    </source>
</evidence>
<evidence type="ECO:0000256" key="10">
    <source>
        <dbReference type="ARBA" id="ARBA00023136"/>
    </source>
</evidence>
<feature type="region of interest" description="Disordered" evidence="12">
    <location>
        <begin position="1225"/>
        <end position="1245"/>
    </location>
</feature>
<dbReference type="CDD" id="cd17546">
    <property type="entry name" value="REC_hyHK_CKI1_RcsC-like"/>
    <property type="match status" value="1"/>
</dbReference>
<feature type="compositionally biased region" description="Low complexity" evidence="12">
    <location>
        <begin position="1225"/>
        <end position="1241"/>
    </location>
</feature>
<comment type="similarity">
    <text evidence="2">Belongs to the polyprenol kinase family.</text>
</comment>
<dbReference type="SUPFAM" id="SSF55781">
    <property type="entry name" value="GAF domain-like"/>
    <property type="match status" value="1"/>
</dbReference>
<dbReference type="PROSITE" id="PS50109">
    <property type="entry name" value="HIS_KIN"/>
    <property type="match status" value="1"/>
</dbReference>
<feature type="signal peptide" evidence="14">
    <location>
        <begin position="1"/>
        <end position="21"/>
    </location>
</feature>
<dbReference type="InterPro" id="IPR005467">
    <property type="entry name" value="His_kinase_dom"/>
</dbReference>
<keyword evidence="18" id="KW-1185">Reference proteome</keyword>
<proteinExistence type="inferred from homology"/>
<feature type="compositionally biased region" description="Low complexity" evidence="12">
    <location>
        <begin position="50"/>
        <end position="65"/>
    </location>
</feature>
<dbReference type="PRINTS" id="PR00344">
    <property type="entry name" value="BCTRLSENSOR"/>
</dbReference>
<dbReference type="InterPro" id="IPR003594">
    <property type="entry name" value="HATPase_dom"/>
</dbReference>
<reference evidence="17" key="1">
    <citation type="journal article" date="2020" name="New Phytol.">
        <title>Comparative genomics reveals dynamic genome evolution in host specialist ectomycorrhizal fungi.</title>
        <authorList>
            <person name="Lofgren L.A."/>
            <person name="Nguyen N.H."/>
            <person name="Vilgalys R."/>
            <person name="Ruytinx J."/>
            <person name="Liao H.L."/>
            <person name="Branco S."/>
            <person name="Kuo A."/>
            <person name="LaButti K."/>
            <person name="Lipzen A."/>
            <person name="Andreopoulos W."/>
            <person name="Pangilinan J."/>
            <person name="Riley R."/>
            <person name="Hundley H."/>
            <person name="Na H."/>
            <person name="Barry K."/>
            <person name="Grigoriev I.V."/>
            <person name="Stajich J.E."/>
            <person name="Kennedy P.G."/>
        </authorList>
    </citation>
    <scope>NUCLEOTIDE SEQUENCE</scope>
    <source>
        <strain evidence="17">FC423</strain>
    </source>
</reference>
<dbReference type="SUPFAM" id="SSF52172">
    <property type="entry name" value="CheY-like"/>
    <property type="match status" value="1"/>
</dbReference>
<organism evidence="17 18">
    <name type="scientific">Suillus discolor</name>
    <dbReference type="NCBI Taxonomy" id="1912936"/>
    <lineage>
        <taxon>Eukaryota</taxon>
        <taxon>Fungi</taxon>
        <taxon>Dikarya</taxon>
        <taxon>Basidiomycota</taxon>
        <taxon>Agaricomycotina</taxon>
        <taxon>Agaricomycetes</taxon>
        <taxon>Agaricomycetidae</taxon>
        <taxon>Boletales</taxon>
        <taxon>Suillineae</taxon>
        <taxon>Suillaceae</taxon>
        <taxon>Suillus</taxon>
    </lineage>
</organism>
<protein>
    <recommendedName>
        <fullName evidence="3">dolichol kinase</fullName>
        <ecNumber evidence="3">2.7.1.108</ecNumber>
    </recommendedName>
</protein>
<keyword evidence="4 11" id="KW-0597">Phosphoprotein</keyword>
<feature type="transmembrane region" description="Helical" evidence="13">
    <location>
        <begin position="688"/>
        <end position="708"/>
    </location>
</feature>
<dbReference type="PANTHER" id="PTHR13205">
    <property type="entry name" value="TRANSMEMBRANE PROTEIN 15-RELATED"/>
    <property type="match status" value="1"/>
</dbReference>
<evidence type="ECO:0000259" key="15">
    <source>
        <dbReference type="PROSITE" id="PS50109"/>
    </source>
</evidence>
<evidence type="ECO:0000313" key="18">
    <source>
        <dbReference type="Proteomes" id="UP000823399"/>
    </source>
</evidence>
<feature type="chain" id="PRO_5040145111" description="dolichol kinase" evidence="14">
    <location>
        <begin position="22"/>
        <end position="2382"/>
    </location>
</feature>
<dbReference type="InterPro" id="IPR036097">
    <property type="entry name" value="HisK_dim/P_sf"/>
</dbReference>
<keyword evidence="5" id="KW-0808">Transferase</keyword>
<dbReference type="RefSeq" id="XP_041294448.1">
    <property type="nucleotide sequence ID" value="XM_041439726.1"/>
</dbReference>
<dbReference type="InterPro" id="IPR011006">
    <property type="entry name" value="CheY-like_superfamily"/>
</dbReference>
<dbReference type="Pfam" id="PF00512">
    <property type="entry name" value="HisKA"/>
    <property type="match status" value="1"/>
</dbReference>
<feature type="compositionally biased region" description="Low complexity" evidence="12">
    <location>
        <begin position="2215"/>
        <end position="2234"/>
    </location>
</feature>
<evidence type="ECO:0000256" key="13">
    <source>
        <dbReference type="SAM" id="Phobius"/>
    </source>
</evidence>
<evidence type="ECO:0000256" key="5">
    <source>
        <dbReference type="ARBA" id="ARBA00022679"/>
    </source>
</evidence>
<dbReference type="EMBL" id="JABBWM010000019">
    <property type="protein sequence ID" value="KAG2110974.1"/>
    <property type="molecule type" value="Genomic_DNA"/>
</dbReference>
<evidence type="ECO:0000256" key="4">
    <source>
        <dbReference type="ARBA" id="ARBA00022553"/>
    </source>
</evidence>
<feature type="region of interest" description="Disordered" evidence="12">
    <location>
        <begin position="2192"/>
        <end position="2234"/>
    </location>
</feature>
<dbReference type="OrthoDB" id="21225at2759"/>
<dbReference type="EC" id="2.7.1.108" evidence="3"/>
<feature type="compositionally biased region" description="Acidic residues" evidence="12">
    <location>
        <begin position="121"/>
        <end position="130"/>
    </location>
</feature>
<dbReference type="Gene3D" id="3.40.50.2300">
    <property type="match status" value="1"/>
</dbReference>
<dbReference type="SMART" id="SM00388">
    <property type="entry name" value="HisKA"/>
    <property type="match status" value="1"/>
</dbReference>
<dbReference type="SMART" id="SM00448">
    <property type="entry name" value="REC"/>
    <property type="match status" value="1"/>
</dbReference>
<accession>A0A9P7JW01</accession>
<dbReference type="InterPro" id="IPR003661">
    <property type="entry name" value="HisK_dim/P_dom"/>
</dbReference>
<keyword evidence="10 13" id="KW-0472">Membrane</keyword>
<evidence type="ECO:0000256" key="2">
    <source>
        <dbReference type="ARBA" id="ARBA00010794"/>
    </source>
</evidence>
<dbReference type="InterPro" id="IPR001789">
    <property type="entry name" value="Sig_transdc_resp-reg_receiver"/>
</dbReference>
<comment type="subcellular location">
    <subcellularLocation>
        <location evidence="1">Endoplasmic reticulum membrane</location>
        <topology evidence="1">Multi-pass membrane protein</topology>
    </subcellularLocation>
</comment>
<feature type="domain" description="Response regulatory" evidence="16">
    <location>
        <begin position="2259"/>
        <end position="2380"/>
    </location>
</feature>
<evidence type="ECO:0000256" key="6">
    <source>
        <dbReference type="ARBA" id="ARBA00022692"/>
    </source>
</evidence>
<dbReference type="SUPFAM" id="SSF55874">
    <property type="entry name" value="ATPase domain of HSP90 chaperone/DNA topoisomerase II/histidine kinase"/>
    <property type="match status" value="1"/>
</dbReference>
<feature type="transmembrane region" description="Helical" evidence="13">
    <location>
        <begin position="415"/>
        <end position="434"/>
    </location>
</feature>
<evidence type="ECO:0000256" key="11">
    <source>
        <dbReference type="PROSITE-ProRule" id="PRU00169"/>
    </source>
</evidence>
<dbReference type="Gene3D" id="1.10.287.130">
    <property type="match status" value="1"/>
</dbReference>
<dbReference type="InterPro" id="IPR004358">
    <property type="entry name" value="Sig_transdc_His_kin-like_C"/>
</dbReference>
<sequence length="2382" mass="263230">MRVLCLFKVPVACVAVTVALAGPSCDFELDDSESFSALEVETTADFAKLPRSNSSPSPPSARNASGRADLSRRQFLSSRPAKRHLGPFGATAAAVQPDHTNVELSSTYHAGSSSDQSSSETTEEDSDDEPHDVRGRRHSQKGLQRDARDAIRKRRHGTSPSQQRSGPIPPDHSNDAKQIGSLPRRMSFTRSRSPHPRTFDNATNAAHLPSGASSFPQRHKLLPSRHTASPRTETREIRRSGSQLSPAIKPRFSFIWMSVPKNYRESPNDGVLTGLLLPPMIALALLYSALRQVHSPSSDPNLPPPHWLIEAPSVLHNPRSPDSAIDALIQSRRGLVDYSTMCSFILLAQICSSWIIETRYRGRPSVPEGERGSVPRSEMRRTWLYVLFTFVMTMLAMTVRYLFALVEIPIWRNISYLDIGIGSLFYQLCLYSALRLAHGGFTLGELALVCFGGLSLATELLGLTRARIWPKTAPFIETYRLPTPLLIFQIALIAGSFITGFLLSPLLALSRHIAQRPVRRLRLPQEKQRHRRALAAGFYIGTIIIVVGLIGSWTWWNLGRRNPWFWAILWLLEGRKKWSRPMLLAYWGLLGSISVAGWNRQLSRSRRYRHRNTSGGTQDNVIVPFAVNSNQKPQTEISSPTPTTTLGLTFPNLANLSNLSNGSQVATELLDAADKHVPTLGINARRKFFHALAVVMFLPGVAVDPAFTHLSFSAAFALFIFAEYVRYFAIYPFGAAVHLFMNEFLEQKDSGTAILSHFYLLTGCAGPLWLEDPSQLLQYTGILALGIGDALASIIGKRVGRHRWSSSSSKTLEGSAAFVMSLVGCAWLLRLCGLTEEFSTLRYAIVVSLSCALEALSDQNDNLTLPLYMWSLLATADFTKIPLYSTITTDGTGHSSSTITDTALDSLPSSLSLAKPFSLPSTFQMPIPRLPKVRQRSPRLPRPATASMAEGTQSYLPPAPQMACLHDSHIPRSLDPRFSSKEVDDTRDTDALSMKSFEVRPADLASSGSPYETLAAATSTPCRPDIDAAEHDWATFMTAYALGQWHPHQTPRHPRAMMSTLIMRESSPRDNFALRHDPAPIIIESRQPSPPVSPAYHTFISSSVSNCSSNETEFKPAAEKAVMVSDFPSFIYPDKLLSKITPKSSSLSGRRFRKSFTDLRHATGGQPMHLPLDGTQSFSISPEATAAAATMRWAAARVNLSPLALPSPEHELTDPMRGVHAAIPGSHPATSSPPAHPTTPGMSRIRAGSFWEGTQDVEDESTVPTLPGSLPRTPLRNITEGELYVSLPPPASVPLQRNYSPEPTEEGDYFTAVSTSASEPFPMTPDPAQLWQEYVTHRRESGPMELNVCTAPPLPRRICLTRQTSSPLPDSNGRDRGLPGGRSVCDSVNSFRAGRSAKEEQMFLDLGYLAPPNPPDELERRRALYKFNLWNTGPDINFDRIAHLVKLVFNTKCVYISLIDGTEQGDEPTVILDTKLDWRFAKNPLVTGFPNVRFYAAAPLRTSDGFNIGSLSLIDDSPRQDFAPRQRHTLKEFAAVVMREMELWRDKMEQFSRECLEIDQNDANMDDDPYANASMDRVYDRAARLVKRTLDVEEVVVMDVSHCEVLETLSAEATISVVMHRGDPQPRSTSRTLTADEYHKLNVFFDQYPDGKISEGILPVCFRPFIPTHIQYALTVPVFNIDKRPFALICAYNATDSSRRFLEGHELSYLRAIGVIILSAVLKRRMMLADQAKSLFISNISHELRTPLHGILAAAELLSDTSLSHSQTSFLHTVQACGTSLVETVNHVLDFTKLSGNMKSGGVDNVITRSIVDLEQLVEEAIDGSWIGYCARTSAIRESEIGSVYAPAMEQRSSSVMAAPASSKHVEIIVDIDRREGGWILKCDKGGIRRVLMNLFGNSLKFTTVSMIQCFLRDGYVHVSLRQVSAPNEEPSMVELCVSDTGKGISQNFLKNHLFHPFSQENPLQAGTGLGLAIVNSIVQSPSVGGKVEVSSEENVGTDIKITFQAESLEDGASALQTPFMFDSAIPTVTFLGFKQKSKGVQMLSDVLRKYLQDWWGFRVQTDGGELSDIVIINEDSSPVVTALEKMDYRRSFIILSSSRGSPRAMGICSSYESLGGFCRIVHKPGGPFRLRAALKQLLRARQRRQQRLPSFASSVTGISDDSISLHSCMLTDDLTNPDRHRRTSIDWGSHSRSALAFPNSPPEMPASPDVEEASSSPENTESDSTSSSMSSSTVTIGTDGILLESSIRTLDLNRPRPKILVVEDNNILRSLLIKWLMKKGFEYREAVDGRQGVETFESEGPFDVVLLDLSMPILDGLGATVEIRQLEKARESRQPSVILALTGMSSLEDKRRAFEAGMSGYLVKPVAFKTLEEMFRKIGLS</sequence>
<dbReference type="GO" id="GO:0043048">
    <property type="term" value="P:dolichyl monophosphate biosynthetic process"/>
    <property type="evidence" value="ECO:0007669"/>
    <property type="project" value="TreeGrafter"/>
</dbReference>
<evidence type="ECO:0000256" key="9">
    <source>
        <dbReference type="ARBA" id="ARBA00022989"/>
    </source>
</evidence>
<dbReference type="PROSITE" id="PS50110">
    <property type="entry name" value="RESPONSE_REGULATORY"/>
    <property type="match status" value="1"/>
</dbReference>
<keyword evidence="9 13" id="KW-1133">Transmembrane helix</keyword>
<keyword evidence="14" id="KW-0732">Signal</keyword>
<feature type="transmembrane region" description="Helical" evidence="13">
    <location>
        <begin position="383"/>
        <end position="403"/>
    </location>
</feature>
<evidence type="ECO:0000259" key="16">
    <source>
        <dbReference type="PROSITE" id="PS50110"/>
    </source>
</evidence>
<feature type="modified residue" description="4-aspartylphosphate" evidence="11">
    <location>
        <position position="2309"/>
    </location>
</feature>
<evidence type="ECO:0000256" key="1">
    <source>
        <dbReference type="ARBA" id="ARBA00004477"/>
    </source>
</evidence>
<dbReference type="Pfam" id="PF02518">
    <property type="entry name" value="HATPase_c"/>
    <property type="match status" value="1"/>
</dbReference>
<dbReference type="FunFam" id="1.10.287.130:FF:000023">
    <property type="entry name" value="Sensor histidine kinase/response regulator, putative"/>
    <property type="match status" value="1"/>
</dbReference>
<comment type="caution">
    <text evidence="17">The sequence shown here is derived from an EMBL/GenBank/DDBJ whole genome shotgun (WGS) entry which is preliminary data.</text>
</comment>
<evidence type="ECO:0000256" key="7">
    <source>
        <dbReference type="ARBA" id="ARBA00022777"/>
    </source>
</evidence>
<gene>
    <name evidence="17" type="ORF">F5147DRAFT_745071</name>
</gene>
<feature type="region of interest" description="Disordered" evidence="12">
    <location>
        <begin position="1255"/>
        <end position="1274"/>
    </location>
</feature>
<feature type="transmembrane region" description="Helical" evidence="13">
    <location>
        <begin position="446"/>
        <end position="466"/>
    </location>
</feature>
<keyword evidence="6 13" id="KW-0812">Transmembrane</keyword>
<dbReference type="Gene3D" id="3.30.565.10">
    <property type="entry name" value="Histidine kinase-like ATPase, C-terminal domain"/>
    <property type="match status" value="1"/>
</dbReference>
<dbReference type="GeneID" id="64701985"/>
<feature type="transmembrane region" description="Helical" evidence="13">
    <location>
        <begin position="534"/>
        <end position="558"/>
    </location>
</feature>
<dbReference type="InterPro" id="IPR036890">
    <property type="entry name" value="HATPase_C_sf"/>
</dbReference>
<feature type="region of interest" description="Disordered" evidence="12">
    <location>
        <begin position="47"/>
        <end position="71"/>
    </location>
</feature>
<feature type="domain" description="Histidine kinase" evidence="15">
    <location>
        <begin position="1739"/>
        <end position="2008"/>
    </location>
</feature>
<dbReference type="InterPro" id="IPR032974">
    <property type="entry name" value="Polypren_kinase"/>
</dbReference>
<name>A0A9P7JW01_9AGAM</name>
<keyword evidence="7 17" id="KW-0418">Kinase</keyword>
<dbReference type="SUPFAM" id="SSF47384">
    <property type="entry name" value="Homodimeric domain of signal transducing histidine kinase"/>
    <property type="match status" value="1"/>
</dbReference>
<feature type="region of interest" description="Disordered" evidence="12">
    <location>
        <begin position="1362"/>
        <end position="1382"/>
    </location>
</feature>
<feature type="transmembrane region" description="Helical" evidence="13">
    <location>
        <begin position="578"/>
        <end position="599"/>
    </location>
</feature>
<evidence type="ECO:0000256" key="14">
    <source>
        <dbReference type="SAM" id="SignalP"/>
    </source>
</evidence>
<evidence type="ECO:0000256" key="12">
    <source>
        <dbReference type="SAM" id="MobiDB-lite"/>
    </source>
</evidence>
<dbReference type="GO" id="GO:0004168">
    <property type="term" value="F:dolichol kinase activity"/>
    <property type="evidence" value="ECO:0007669"/>
    <property type="project" value="UniProtKB-EC"/>
</dbReference>
<evidence type="ECO:0000313" key="17">
    <source>
        <dbReference type="EMBL" id="KAG2110974.1"/>
    </source>
</evidence>
<feature type="transmembrane region" description="Helical" evidence="13">
    <location>
        <begin position="486"/>
        <end position="513"/>
    </location>
</feature>